<keyword evidence="3" id="KW-1185">Reference proteome</keyword>
<name>A0A7J8BST9_ROUAE</name>
<proteinExistence type="predicted"/>
<evidence type="ECO:0000256" key="1">
    <source>
        <dbReference type="SAM" id="MobiDB-lite"/>
    </source>
</evidence>
<protein>
    <submittedName>
        <fullName evidence="2">Uncharacterized protein</fullName>
    </submittedName>
</protein>
<sequence>MSSGPKLSLLEGSQASDTCPDVAPSAKLHTPGKGPGPTPLPACVLIFGVKISESFISGKPPNSAPLGPTSRSNRLGGFSFLQPQGRALTTSHPAQHSCPRARSVCRPARSRRTHTHIRSWRLSARGHTAHRRRLTSTPRLPFSPPAPSGPANFPSFQTNPGCLQVRPEPPASALSMPCPQHAPLRPSGGSG</sequence>
<gene>
    <name evidence="2" type="ORF">HJG63_009630</name>
</gene>
<evidence type="ECO:0000313" key="2">
    <source>
        <dbReference type="EMBL" id="KAF6401579.1"/>
    </source>
</evidence>
<feature type="region of interest" description="Disordered" evidence="1">
    <location>
        <begin position="1"/>
        <end position="37"/>
    </location>
</feature>
<accession>A0A7J8BST9</accession>
<dbReference type="Proteomes" id="UP000593571">
    <property type="component" value="Unassembled WGS sequence"/>
</dbReference>
<comment type="caution">
    <text evidence="2">The sequence shown here is derived from an EMBL/GenBank/DDBJ whole genome shotgun (WGS) entry which is preliminary data.</text>
</comment>
<feature type="compositionally biased region" description="Polar residues" evidence="1">
    <location>
        <begin position="1"/>
        <end position="17"/>
    </location>
</feature>
<dbReference type="EMBL" id="JACASE010000016">
    <property type="protein sequence ID" value="KAF6401579.1"/>
    <property type="molecule type" value="Genomic_DNA"/>
</dbReference>
<reference evidence="2 3" key="1">
    <citation type="journal article" date="2020" name="Nature">
        <title>Six reference-quality genomes reveal evolution of bat adaptations.</title>
        <authorList>
            <person name="Jebb D."/>
            <person name="Huang Z."/>
            <person name="Pippel M."/>
            <person name="Hughes G.M."/>
            <person name="Lavrichenko K."/>
            <person name="Devanna P."/>
            <person name="Winkler S."/>
            <person name="Jermiin L.S."/>
            <person name="Skirmuntt E.C."/>
            <person name="Katzourakis A."/>
            <person name="Burkitt-Gray L."/>
            <person name="Ray D.A."/>
            <person name="Sullivan K.A.M."/>
            <person name="Roscito J.G."/>
            <person name="Kirilenko B.M."/>
            <person name="Davalos L.M."/>
            <person name="Corthals A.P."/>
            <person name="Power M.L."/>
            <person name="Jones G."/>
            <person name="Ransome R.D."/>
            <person name="Dechmann D.K.N."/>
            <person name="Locatelli A.G."/>
            <person name="Puechmaille S.J."/>
            <person name="Fedrigo O."/>
            <person name="Jarvis E.D."/>
            <person name="Hiller M."/>
            <person name="Vernes S.C."/>
            <person name="Myers E.W."/>
            <person name="Teeling E.C."/>
        </authorList>
    </citation>
    <scope>NUCLEOTIDE SEQUENCE [LARGE SCALE GENOMIC DNA]</scope>
    <source>
        <strain evidence="2">MRouAeg1</strain>
        <tissue evidence="2">Muscle</tissue>
    </source>
</reference>
<feature type="region of interest" description="Disordered" evidence="1">
    <location>
        <begin position="125"/>
        <end position="191"/>
    </location>
</feature>
<organism evidence="2 3">
    <name type="scientific">Rousettus aegyptiacus</name>
    <name type="common">Egyptian fruit bat</name>
    <name type="synonym">Pteropus aegyptiacus</name>
    <dbReference type="NCBI Taxonomy" id="9407"/>
    <lineage>
        <taxon>Eukaryota</taxon>
        <taxon>Metazoa</taxon>
        <taxon>Chordata</taxon>
        <taxon>Craniata</taxon>
        <taxon>Vertebrata</taxon>
        <taxon>Euteleostomi</taxon>
        <taxon>Mammalia</taxon>
        <taxon>Eutheria</taxon>
        <taxon>Laurasiatheria</taxon>
        <taxon>Chiroptera</taxon>
        <taxon>Yinpterochiroptera</taxon>
        <taxon>Pteropodoidea</taxon>
        <taxon>Pteropodidae</taxon>
        <taxon>Rousettinae</taxon>
        <taxon>Rousettus</taxon>
    </lineage>
</organism>
<dbReference type="AlphaFoldDB" id="A0A7J8BST9"/>
<evidence type="ECO:0000313" key="3">
    <source>
        <dbReference type="Proteomes" id="UP000593571"/>
    </source>
</evidence>